<feature type="region of interest" description="Disordered" evidence="1">
    <location>
        <begin position="1"/>
        <end position="89"/>
    </location>
</feature>
<keyword evidence="3" id="KW-1185">Reference proteome</keyword>
<evidence type="ECO:0000313" key="2">
    <source>
        <dbReference type="EMBL" id="KAJ5180250.1"/>
    </source>
</evidence>
<accession>A0A9W9LWL4</accession>
<feature type="region of interest" description="Disordered" evidence="1">
    <location>
        <begin position="439"/>
        <end position="486"/>
    </location>
</feature>
<dbReference type="AlphaFoldDB" id="A0A9W9LWL4"/>
<dbReference type="Proteomes" id="UP001146351">
    <property type="component" value="Unassembled WGS sequence"/>
</dbReference>
<comment type="caution">
    <text evidence="2">The sequence shown here is derived from an EMBL/GenBank/DDBJ whole genome shotgun (WGS) entry which is preliminary data.</text>
</comment>
<feature type="compositionally biased region" description="Polar residues" evidence="1">
    <location>
        <begin position="7"/>
        <end position="24"/>
    </location>
</feature>
<feature type="compositionally biased region" description="Low complexity" evidence="1">
    <location>
        <begin position="51"/>
        <end position="61"/>
    </location>
</feature>
<proteinExistence type="predicted"/>
<feature type="compositionally biased region" description="Basic and acidic residues" evidence="1">
    <location>
        <begin position="449"/>
        <end position="467"/>
    </location>
</feature>
<dbReference type="OrthoDB" id="4326688at2759"/>
<evidence type="ECO:0000313" key="3">
    <source>
        <dbReference type="Proteomes" id="UP001146351"/>
    </source>
</evidence>
<sequence>MQDPNIFPQNSGQTFPPRETSNPGSHHVRRHGMSRSESEAPPKQRARLDTPQRPSRQPRWRWTGDNPQNNWSQLPKGWNPDEPDLDPRDLDARIDRCKERIEDNYMTYLFEEQLRVLQQAKRERRMMTAPYQEFGLDLDTIERLESLRIVKEALEKQGDPHQELLNVKAIMAAYKSRHLKLNAKGLVTYWSYGKQLCDPREFSWDEFRQWNKKYTGDKGFWVEGRDGPDPLPLCAMTRRCPSMAGNKSYSLSFLVRLGPPLATNGARDGALPELELDFMDDTGAAATCIFHDDMIKLMGQDPDGEHDHAPFKQVLGYSAVRNADGSRRAMLCVYAEVNMYNASRGVTGRRLMVEKWVPVGLFVDVRNSEGPNGPRERLSGRWFRHVLFTATAPETAQDMYISTHKSGLTEKKALPSIKREDVKPPPLVRRNAGAVIREVLDTETGQSHSEVRPDPTQKGRLPEDKTTLKTVSRTPTPPAQQRGQGS</sequence>
<dbReference type="EMBL" id="JAPQKO010000002">
    <property type="protein sequence ID" value="KAJ5180250.1"/>
    <property type="molecule type" value="Genomic_DNA"/>
</dbReference>
<gene>
    <name evidence="2" type="ORF">N7492_003460</name>
</gene>
<protein>
    <submittedName>
        <fullName evidence="2">Uncharacterized protein</fullName>
    </submittedName>
</protein>
<feature type="compositionally biased region" description="Polar residues" evidence="1">
    <location>
        <begin position="468"/>
        <end position="486"/>
    </location>
</feature>
<feature type="compositionally biased region" description="Basic and acidic residues" evidence="1">
    <location>
        <begin position="34"/>
        <end position="50"/>
    </location>
</feature>
<evidence type="ECO:0000256" key="1">
    <source>
        <dbReference type="SAM" id="MobiDB-lite"/>
    </source>
</evidence>
<organism evidence="2 3">
    <name type="scientific">Penicillium capsulatum</name>
    <dbReference type="NCBI Taxonomy" id="69766"/>
    <lineage>
        <taxon>Eukaryota</taxon>
        <taxon>Fungi</taxon>
        <taxon>Dikarya</taxon>
        <taxon>Ascomycota</taxon>
        <taxon>Pezizomycotina</taxon>
        <taxon>Eurotiomycetes</taxon>
        <taxon>Eurotiomycetidae</taxon>
        <taxon>Eurotiales</taxon>
        <taxon>Aspergillaceae</taxon>
        <taxon>Penicillium</taxon>
    </lineage>
</organism>
<reference evidence="2" key="1">
    <citation type="submission" date="2022-11" db="EMBL/GenBank/DDBJ databases">
        <authorList>
            <person name="Petersen C."/>
        </authorList>
    </citation>
    <scope>NUCLEOTIDE SEQUENCE</scope>
    <source>
        <strain evidence="2">IBT 21917</strain>
    </source>
</reference>
<name>A0A9W9LWL4_9EURO</name>
<reference evidence="2" key="2">
    <citation type="journal article" date="2023" name="IMA Fungus">
        <title>Comparative genomic study of the Penicillium genus elucidates a diverse pangenome and 15 lateral gene transfer events.</title>
        <authorList>
            <person name="Petersen C."/>
            <person name="Sorensen T."/>
            <person name="Nielsen M.R."/>
            <person name="Sondergaard T.E."/>
            <person name="Sorensen J.L."/>
            <person name="Fitzpatrick D.A."/>
            <person name="Frisvad J.C."/>
            <person name="Nielsen K.L."/>
        </authorList>
    </citation>
    <scope>NUCLEOTIDE SEQUENCE</scope>
    <source>
        <strain evidence="2">IBT 21917</strain>
    </source>
</reference>